<dbReference type="NCBIfam" id="TIGR00361">
    <property type="entry name" value="ComEC_Rec2"/>
    <property type="match status" value="1"/>
</dbReference>
<evidence type="ECO:0000256" key="5">
    <source>
        <dbReference type="ARBA" id="ARBA00023136"/>
    </source>
</evidence>
<sequence>MVLLAVLFLAADVSTACTGYWFVAAAVVTYLIAAAIVHKNKFFCYFGIFFTFCIYCAFMTAQSENSSMIDMYNKTQAVITGTVSRINNTGYGKSITLKECEIKTEYGNLYENVIVYVNNDEVFIKEGFVIEVSGSIRKFEKARNEGMFDAYTYYKSNGIAYRCEAGKIVVTGQKNSIEYIMPEIKNKINNIYEKITDNETKGFLNAVILGDKSEIDDEMYELYRNNGIAHILAISGLHITFLASFVYNMLRKRGLAFFPAFGICALFLVFYSIMTGNSVSAKRAVIMYMVKMGAEFAGRTYDTLSSLAFAMIIICAENVNIIYNPGFLLSFTAIAGIAIFCPAVVKSMKKIIKTQNKYISKIIEMVSVSVGISVFMMPLIAYNYFEIPLYAPFLNLIIIPLMSVVILCAVAAVMLSFISMSAASFIIGAVSIIIKLYTAFCKIINIMPYSRIITGRPEKSSCIIFYIILIIMSAAILNNKKIIMKKFPLIIIVSIIILFAKDTKTVEADFIDVGQGDSILVREKSGTVMLFDGGSSDIKNVGEKRIYPLIKCKGIKKIDYIFISHTDNDHINGIMELIELSGSDLKIKNIILPLIKNASQDENYNNIIKKSCEKGININYVNTGSKFNLKNDFSVTCIHPDNGYIYSDANDYSAVYILKKDDFKMLLTGDIEKKAEDNILKNKDVREELKNMTVLKAAHHGSASSSGEEFIKLVNPEVTVISCGINNRYGHPKESTLEMLKKYNSDIYVTKECGQVMIRYTKDKFYVKTL</sequence>
<feature type="transmembrane region" description="Helical" evidence="6">
    <location>
        <begin position="40"/>
        <end position="61"/>
    </location>
</feature>
<feature type="transmembrane region" description="Helical" evidence="6">
    <location>
        <begin position="397"/>
        <end position="418"/>
    </location>
</feature>
<keyword evidence="4 6" id="KW-1133">Transmembrane helix</keyword>
<keyword evidence="5 6" id="KW-0472">Membrane</keyword>
<keyword evidence="3 6" id="KW-0812">Transmembrane</keyword>
<evidence type="ECO:0000256" key="6">
    <source>
        <dbReference type="SAM" id="Phobius"/>
    </source>
</evidence>
<comment type="subcellular location">
    <subcellularLocation>
        <location evidence="1">Cell membrane</location>
        <topology evidence="1">Multi-pass membrane protein</topology>
    </subcellularLocation>
</comment>
<evidence type="ECO:0000256" key="4">
    <source>
        <dbReference type="ARBA" id="ARBA00022989"/>
    </source>
</evidence>
<dbReference type="InterPro" id="IPR052159">
    <property type="entry name" value="Competence_DNA_uptake"/>
</dbReference>
<evidence type="ECO:0000259" key="7">
    <source>
        <dbReference type="SMART" id="SM00849"/>
    </source>
</evidence>
<name>A0ABR7G1F6_9FIRM</name>
<dbReference type="Pfam" id="PF00753">
    <property type="entry name" value="Lactamase_B"/>
    <property type="match status" value="1"/>
</dbReference>
<evidence type="ECO:0000313" key="8">
    <source>
        <dbReference type="EMBL" id="MBC5681274.1"/>
    </source>
</evidence>
<proteinExistence type="predicted"/>
<feature type="transmembrane region" description="Helical" evidence="6">
    <location>
        <begin position="256"/>
        <end position="279"/>
    </location>
</feature>
<dbReference type="PANTHER" id="PTHR30619">
    <property type="entry name" value="DNA INTERNALIZATION/COMPETENCE PROTEIN COMEC/REC2"/>
    <property type="match status" value="1"/>
</dbReference>
<dbReference type="CDD" id="cd07731">
    <property type="entry name" value="ComA-like_MBL-fold"/>
    <property type="match status" value="1"/>
</dbReference>
<dbReference type="InterPro" id="IPR004797">
    <property type="entry name" value="Competence_ComEC/Rec2"/>
</dbReference>
<protein>
    <submittedName>
        <fullName evidence="8">DNA internalization-related competence protein ComEC/Rec2</fullName>
    </submittedName>
</protein>
<evidence type="ECO:0000256" key="1">
    <source>
        <dbReference type="ARBA" id="ARBA00004651"/>
    </source>
</evidence>
<dbReference type="InterPro" id="IPR025405">
    <property type="entry name" value="DUF4131"/>
</dbReference>
<dbReference type="Pfam" id="PF03772">
    <property type="entry name" value="Competence"/>
    <property type="match status" value="1"/>
</dbReference>
<evidence type="ECO:0000313" key="9">
    <source>
        <dbReference type="Proteomes" id="UP000628463"/>
    </source>
</evidence>
<dbReference type="PANTHER" id="PTHR30619:SF7">
    <property type="entry name" value="BETA-LACTAMASE DOMAIN PROTEIN"/>
    <property type="match status" value="1"/>
</dbReference>
<feature type="domain" description="Metallo-beta-lactamase" evidence="7">
    <location>
        <begin position="515"/>
        <end position="725"/>
    </location>
</feature>
<dbReference type="InterPro" id="IPR036866">
    <property type="entry name" value="RibonucZ/Hydroxyglut_hydro"/>
</dbReference>
<dbReference type="NCBIfam" id="TIGR00360">
    <property type="entry name" value="ComEC_N-term"/>
    <property type="match status" value="1"/>
</dbReference>
<dbReference type="InterPro" id="IPR004477">
    <property type="entry name" value="ComEC_N"/>
</dbReference>
<dbReference type="SMART" id="SM00849">
    <property type="entry name" value="Lactamase_B"/>
    <property type="match status" value="1"/>
</dbReference>
<accession>A0ABR7G1F6</accession>
<comment type="caution">
    <text evidence="8">The sequence shown here is derived from an EMBL/GenBank/DDBJ whole genome shotgun (WGS) entry which is preliminary data.</text>
</comment>
<dbReference type="EMBL" id="JACOPD010000006">
    <property type="protein sequence ID" value="MBC5681274.1"/>
    <property type="molecule type" value="Genomic_DNA"/>
</dbReference>
<organism evidence="8 9">
    <name type="scientific">Lachnospira hominis</name>
    <name type="common">ex Liu et al. 2021</name>
    <dbReference type="NCBI Taxonomy" id="2763051"/>
    <lineage>
        <taxon>Bacteria</taxon>
        <taxon>Bacillati</taxon>
        <taxon>Bacillota</taxon>
        <taxon>Clostridia</taxon>
        <taxon>Lachnospirales</taxon>
        <taxon>Lachnospiraceae</taxon>
        <taxon>Lachnospira</taxon>
    </lineage>
</organism>
<keyword evidence="9" id="KW-1185">Reference proteome</keyword>
<dbReference type="Gene3D" id="3.60.15.10">
    <property type="entry name" value="Ribonuclease Z/Hydroxyacylglutathione hydrolase-like"/>
    <property type="match status" value="1"/>
</dbReference>
<feature type="transmembrane region" description="Helical" evidence="6">
    <location>
        <begin position="458"/>
        <end position="476"/>
    </location>
</feature>
<reference evidence="8 9" key="1">
    <citation type="submission" date="2020-08" db="EMBL/GenBank/DDBJ databases">
        <title>Genome public.</title>
        <authorList>
            <person name="Liu C."/>
            <person name="Sun Q."/>
        </authorList>
    </citation>
    <scope>NUCLEOTIDE SEQUENCE [LARGE SCALE GENOMIC DNA]</scope>
    <source>
        <strain evidence="8 9">NSJ-43</strain>
    </source>
</reference>
<dbReference type="Proteomes" id="UP000628463">
    <property type="component" value="Unassembled WGS sequence"/>
</dbReference>
<feature type="transmembrane region" description="Helical" evidence="6">
    <location>
        <begin position="425"/>
        <end position="446"/>
    </location>
</feature>
<feature type="transmembrane region" description="Helical" evidence="6">
    <location>
        <begin position="327"/>
        <end position="345"/>
    </location>
</feature>
<dbReference type="RefSeq" id="WP_186837074.1">
    <property type="nucleotide sequence ID" value="NZ_JACOPD010000006.1"/>
</dbReference>
<evidence type="ECO:0000256" key="3">
    <source>
        <dbReference type="ARBA" id="ARBA00022692"/>
    </source>
</evidence>
<dbReference type="InterPro" id="IPR001279">
    <property type="entry name" value="Metallo-B-lactamas"/>
</dbReference>
<feature type="transmembrane region" description="Helical" evidence="6">
    <location>
        <begin position="228"/>
        <end position="250"/>
    </location>
</feature>
<gene>
    <name evidence="8" type="ORF">H8S01_09900</name>
</gene>
<keyword evidence="2" id="KW-1003">Cell membrane</keyword>
<dbReference type="SUPFAM" id="SSF56281">
    <property type="entry name" value="Metallo-hydrolase/oxidoreductase"/>
    <property type="match status" value="1"/>
</dbReference>
<evidence type="ECO:0000256" key="2">
    <source>
        <dbReference type="ARBA" id="ARBA00022475"/>
    </source>
</evidence>
<feature type="transmembrane region" description="Helical" evidence="6">
    <location>
        <begin position="366"/>
        <end position="385"/>
    </location>
</feature>
<dbReference type="InterPro" id="IPR035681">
    <property type="entry name" value="ComA-like_MBL"/>
</dbReference>
<dbReference type="Pfam" id="PF13567">
    <property type="entry name" value="DUF4131"/>
    <property type="match status" value="1"/>
</dbReference>